<dbReference type="EMBL" id="JAJCIS010000005">
    <property type="protein sequence ID" value="MCB7387685.1"/>
    <property type="molecule type" value="Genomic_DNA"/>
</dbReference>
<gene>
    <name evidence="2" type="ORF">LIZ65_10345</name>
</gene>
<protein>
    <submittedName>
        <fullName evidence="2">Uncharacterized protein</fullName>
    </submittedName>
</protein>
<reference evidence="2 3" key="1">
    <citation type="submission" date="2021-10" db="EMBL/GenBank/DDBJ databases">
        <title>Collection of gut derived symbiotic bacterial strains cultured from healthy donors.</title>
        <authorList>
            <person name="Lin H."/>
            <person name="Littmann E."/>
            <person name="Kohout C."/>
            <person name="Pamer E.G."/>
        </authorList>
    </citation>
    <scope>NUCLEOTIDE SEQUENCE [LARGE SCALE GENOMIC DNA]</scope>
    <source>
        <strain evidence="2 3">DFI.1.165</strain>
    </source>
</reference>
<feature type="transmembrane region" description="Helical" evidence="1">
    <location>
        <begin position="84"/>
        <end position="110"/>
    </location>
</feature>
<keyword evidence="1" id="KW-0812">Transmembrane</keyword>
<dbReference type="RefSeq" id="WP_066737167.1">
    <property type="nucleotide sequence ID" value="NZ_JAJCIQ010000006.1"/>
</dbReference>
<proteinExistence type="predicted"/>
<accession>A0ABS8DH39</accession>
<evidence type="ECO:0000256" key="1">
    <source>
        <dbReference type="SAM" id="Phobius"/>
    </source>
</evidence>
<name>A0ABS8DH39_9FIRM</name>
<keyword evidence="1" id="KW-0472">Membrane</keyword>
<comment type="caution">
    <text evidence="2">The sequence shown here is derived from an EMBL/GenBank/DDBJ whole genome shotgun (WGS) entry which is preliminary data.</text>
</comment>
<keyword evidence="1" id="KW-1133">Transmembrane helix</keyword>
<keyword evidence="3" id="KW-1185">Reference proteome</keyword>
<dbReference type="Proteomes" id="UP001299546">
    <property type="component" value="Unassembled WGS sequence"/>
</dbReference>
<organism evidence="2 3">
    <name type="scientific">Bariatricus massiliensis</name>
    <dbReference type="NCBI Taxonomy" id="1745713"/>
    <lineage>
        <taxon>Bacteria</taxon>
        <taxon>Bacillati</taxon>
        <taxon>Bacillota</taxon>
        <taxon>Clostridia</taxon>
        <taxon>Lachnospirales</taxon>
        <taxon>Lachnospiraceae</taxon>
        <taxon>Bariatricus</taxon>
    </lineage>
</organism>
<evidence type="ECO:0000313" key="3">
    <source>
        <dbReference type="Proteomes" id="UP001299546"/>
    </source>
</evidence>
<evidence type="ECO:0000313" key="2">
    <source>
        <dbReference type="EMBL" id="MCB7387685.1"/>
    </source>
</evidence>
<sequence length="141" mass="16305">MTKLEKRFLNCCIKNYINNSVIGSDDLLLHLDSSLFILQKCAEKLEQKGYIKNLHIQTRIRFNFQLTYEGIMYKEIRFKNHKDFILKSIFVPVVVSVITSLIIAVVGYLWSMESIKLKSQNPIPTPTTELITETSGPNHGW</sequence>